<dbReference type="InterPro" id="IPR050832">
    <property type="entry name" value="Bact_Acetyltransf"/>
</dbReference>
<dbReference type="KEGG" id="atm:ANT_04150"/>
<sequence>MLQHVQKTCPFFSALLCLCTTIKPVKVFIPVKTSSIRPLDVNRDMLAVAALIEECFASTLDPDGREYLYHIRRAVEDPALIRWVWTTDEEVSSPLFGYVWEEDGRIVGNLTLIPARKGKEWVYIIANVAVHPDYRRRGIARQLTLRALDHLRQHHIRSAWLQVREDNPAAHHLYLSVGFAERSRRALWLSSLPGVRPPHVPGVRVTGRRWRDWKCQREWLQRTYPSDVRWNLSLSISRFNANPFYQFVQWMMGSNQRHWVARGVGADRKPWGFLSWEHLTSYIQMLWAATNPAHEEEALMALLPRAQQELAHLHLPLGVNYPASKAEAAFQACGFHLHSVLIWMEYRLEGE</sequence>
<dbReference type="PROSITE" id="PS51186">
    <property type="entry name" value="GNAT"/>
    <property type="match status" value="1"/>
</dbReference>
<feature type="domain" description="N-acetyltransferase" evidence="3">
    <location>
        <begin position="34"/>
        <end position="199"/>
    </location>
</feature>
<dbReference type="Proteomes" id="UP000008922">
    <property type="component" value="Chromosome"/>
</dbReference>
<dbReference type="GO" id="GO:0016747">
    <property type="term" value="F:acyltransferase activity, transferring groups other than amino-acyl groups"/>
    <property type="evidence" value="ECO:0007669"/>
    <property type="project" value="InterPro"/>
</dbReference>
<reference evidence="4 5" key="1">
    <citation type="submission" date="2010-12" db="EMBL/GenBank/DDBJ databases">
        <title>Whole genome sequence of Anaerolinea thermophila UNI-1.</title>
        <authorList>
            <person name="Narita-Yamada S."/>
            <person name="Kishi E."/>
            <person name="Watanabe Y."/>
            <person name="Takasaki K."/>
            <person name="Ankai A."/>
            <person name="Oguchi A."/>
            <person name="Fukui S."/>
            <person name="Takahashi M."/>
            <person name="Yashiro I."/>
            <person name="Hosoyama A."/>
            <person name="Sekiguchi Y."/>
            <person name="Hanada S."/>
            <person name="Fujita N."/>
        </authorList>
    </citation>
    <scope>NUCLEOTIDE SEQUENCE [LARGE SCALE GENOMIC DNA]</scope>
    <source>
        <strain evidence="5">DSM 14523 / JCM 11388 / NBRC 100420 / UNI-1</strain>
    </source>
</reference>
<dbReference type="PANTHER" id="PTHR43877">
    <property type="entry name" value="AMINOALKYLPHOSPHONATE N-ACETYLTRANSFERASE-RELATED-RELATED"/>
    <property type="match status" value="1"/>
</dbReference>
<dbReference type="InterPro" id="IPR000182">
    <property type="entry name" value="GNAT_dom"/>
</dbReference>
<evidence type="ECO:0000256" key="1">
    <source>
        <dbReference type="ARBA" id="ARBA00022679"/>
    </source>
</evidence>
<dbReference type="EMBL" id="AP012029">
    <property type="protein sequence ID" value="BAJ62449.1"/>
    <property type="molecule type" value="Genomic_DNA"/>
</dbReference>
<organism evidence="4 5">
    <name type="scientific">Anaerolinea thermophila (strain DSM 14523 / JCM 11388 / NBRC 100420 / UNI-1)</name>
    <dbReference type="NCBI Taxonomy" id="926569"/>
    <lineage>
        <taxon>Bacteria</taxon>
        <taxon>Bacillati</taxon>
        <taxon>Chloroflexota</taxon>
        <taxon>Anaerolineae</taxon>
        <taxon>Anaerolineales</taxon>
        <taxon>Anaerolineaceae</taxon>
        <taxon>Anaerolinea</taxon>
    </lineage>
</organism>
<dbReference type="InterPro" id="IPR016181">
    <property type="entry name" value="Acyl_CoA_acyltransferase"/>
</dbReference>
<proteinExistence type="predicted"/>
<dbReference type="OrthoDB" id="155945at2"/>
<evidence type="ECO:0000256" key="2">
    <source>
        <dbReference type="ARBA" id="ARBA00023315"/>
    </source>
</evidence>
<evidence type="ECO:0000259" key="3">
    <source>
        <dbReference type="PROSITE" id="PS51186"/>
    </source>
</evidence>
<gene>
    <name evidence="4" type="ordered locus">ANT_04150</name>
</gene>
<dbReference type="AlphaFoldDB" id="E8N0Q4"/>
<dbReference type="Gene3D" id="3.40.630.30">
    <property type="match status" value="1"/>
</dbReference>
<protein>
    <recommendedName>
        <fullName evidence="3">N-acetyltransferase domain-containing protein</fullName>
    </recommendedName>
</protein>
<dbReference type="Pfam" id="PF00583">
    <property type="entry name" value="Acetyltransf_1"/>
    <property type="match status" value="1"/>
</dbReference>
<dbReference type="HOGENOM" id="CLU_789031_0_0_0"/>
<keyword evidence="5" id="KW-1185">Reference proteome</keyword>
<keyword evidence="2" id="KW-0012">Acyltransferase</keyword>
<dbReference type="SUPFAM" id="SSF55729">
    <property type="entry name" value="Acyl-CoA N-acyltransferases (Nat)"/>
    <property type="match status" value="1"/>
</dbReference>
<accession>E8N0Q4</accession>
<dbReference type="eggNOG" id="COG0456">
    <property type="taxonomic scope" value="Bacteria"/>
</dbReference>
<dbReference type="CDD" id="cd04301">
    <property type="entry name" value="NAT_SF"/>
    <property type="match status" value="1"/>
</dbReference>
<keyword evidence="1" id="KW-0808">Transferase</keyword>
<evidence type="ECO:0000313" key="5">
    <source>
        <dbReference type="Proteomes" id="UP000008922"/>
    </source>
</evidence>
<name>E8N0Q4_ANATU</name>
<dbReference type="InParanoid" id="E8N0Q4"/>
<evidence type="ECO:0000313" key="4">
    <source>
        <dbReference type="EMBL" id="BAJ62449.1"/>
    </source>
</evidence>
<dbReference type="STRING" id="926569.ANT_04150"/>